<dbReference type="SUPFAM" id="SSF48452">
    <property type="entry name" value="TPR-like"/>
    <property type="match status" value="1"/>
</dbReference>
<dbReference type="InterPro" id="IPR019734">
    <property type="entry name" value="TPR_rpt"/>
</dbReference>
<proteinExistence type="predicted"/>
<dbReference type="EMBL" id="JADPUN010000135">
    <property type="protein sequence ID" value="MBF9129809.1"/>
    <property type="molecule type" value="Genomic_DNA"/>
</dbReference>
<organism evidence="2 3">
    <name type="scientific">Plantactinospora alkalitolerans</name>
    <dbReference type="NCBI Taxonomy" id="2789879"/>
    <lineage>
        <taxon>Bacteria</taxon>
        <taxon>Bacillati</taxon>
        <taxon>Actinomycetota</taxon>
        <taxon>Actinomycetes</taxon>
        <taxon>Micromonosporales</taxon>
        <taxon>Micromonosporaceae</taxon>
        <taxon>Plantactinospora</taxon>
    </lineage>
</organism>
<accession>A0ABS0GUS2</accession>
<dbReference type="Pfam" id="PF14903">
    <property type="entry name" value="WG_beta_rep"/>
    <property type="match status" value="2"/>
</dbReference>
<sequence length="740" mass="76080">MPTTGPVADHATFGPLTDATPPPPVRGAEPDVPIAPEGVSTAPSGQPIADPTGPTSDPASGPTSDPTSGPTSDPTSDPAGQPSPRADRPTPTDRTPASDGGGTGPAGATGGSLGSETGSPETATASTPVSDPAPTAAPSGPPTPATTSGTSGTPATPGTAGAGATPSTTASGTAPNGPASDPAPTGPASGTAIVGHPPEHSSGAASPGSPDTAAGSGPPATAGTPAPAPAAGSGVSAAAPTSGPPLATSPPGSPVAEASPDTVLPTGPAAGAATALRAPTMLTPIVRPGTRKTEPDAADVTPEPAPTDPEQVLASYQWRFHHETLRELVEDPESLRAIRDRLTEKLEPAKDNGTRARLLSLRAVVSRILGDLGKALADGKLALAHAEATGQLRRIAIAQARLAHVLQWRGDFVEADRLFAEANSSELPDRLRATMHEHAGRSCYDQGRYIEACNHFEKALELRKVEDPDLIARTELALDAVFNKVAQNEWGPYPRERDEILQVHRPPVPKFSEKMQRWGYADPDGQLAIAPSYADVQPFRDGAAWVRRPDTRTWELIDESGGLLIESSAGYLGVGSFSDGLAWVSRDGTGGWVAIDKSNKVVISAGFEDVRPFRRGVAAVRRGGWGAVDRTGRVFLPTRYTGFSTALTDGRYVDGFTDEGLAIVDSGGRKGVVDRSGQVLIAPAHPALVIHPVAFLVGDGAGQWGALDRRGEPLIDVVHPSRNDVMEEIDRLLADTKPVL</sequence>
<dbReference type="InterPro" id="IPR011990">
    <property type="entry name" value="TPR-like_helical_dom_sf"/>
</dbReference>
<feature type="region of interest" description="Disordered" evidence="1">
    <location>
        <begin position="1"/>
        <end position="309"/>
    </location>
</feature>
<keyword evidence="3" id="KW-1185">Reference proteome</keyword>
<dbReference type="PANTHER" id="PTHR37841">
    <property type="entry name" value="GLR2918 PROTEIN"/>
    <property type="match status" value="1"/>
</dbReference>
<protein>
    <submittedName>
        <fullName evidence="2">WG repeat-containing protein</fullName>
    </submittedName>
</protein>
<evidence type="ECO:0000313" key="3">
    <source>
        <dbReference type="Proteomes" id="UP000638560"/>
    </source>
</evidence>
<feature type="compositionally biased region" description="Low complexity" evidence="1">
    <location>
        <begin position="201"/>
        <end position="245"/>
    </location>
</feature>
<evidence type="ECO:0000256" key="1">
    <source>
        <dbReference type="SAM" id="MobiDB-lite"/>
    </source>
</evidence>
<feature type="compositionally biased region" description="Low complexity" evidence="1">
    <location>
        <begin position="145"/>
        <end position="175"/>
    </location>
</feature>
<dbReference type="PANTHER" id="PTHR37841:SF1">
    <property type="entry name" value="DUF3298 DOMAIN-CONTAINING PROTEIN"/>
    <property type="match status" value="1"/>
</dbReference>
<dbReference type="Proteomes" id="UP000638560">
    <property type="component" value="Unassembled WGS sequence"/>
</dbReference>
<dbReference type="Gene3D" id="1.25.40.10">
    <property type="entry name" value="Tetratricopeptide repeat domain"/>
    <property type="match status" value="1"/>
</dbReference>
<dbReference type="InterPro" id="IPR032774">
    <property type="entry name" value="WG_beta_rep"/>
</dbReference>
<comment type="caution">
    <text evidence="2">The sequence shown here is derived from an EMBL/GenBank/DDBJ whole genome shotgun (WGS) entry which is preliminary data.</text>
</comment>
<evidence type="ECO:0000313" key="2">
    <source>
        <dbReference type="EMBL" id="MBF9129809.1"/>
    </source>
</evidence>
<name>A0ABS0GUS2_9ACTN</name>
<gene>
    <name evidence="2" type="ORF">I0C86_12685</name>
</gene>
<dbReference type="SMART" id="SM00028">
    <property type="entry name" value="TPR"/>
    <property type="match status" value="2"/>
</dbReference>
<feature type="compositionally biased region" description="Low complexity" evidence="1">
    <location>
        <begin position="264"/>
        <end position="280"/>
    </location>
</feature>
<reference evidence="2 3" key="1">
    <citation type="submission" date="2020-11" db="EMBL/GenBank/DDBJ databases">
        <title>A novel isolate from a Black sea contaminated sediment with potential to produce alkanes: Plantactinospora alkalitolerans sp. nov.</title>
        <authorList>
            <person name="Carro L."/>
            <person name="Veyisoglu A."/>
            <person name="Guven K."/>
            <person name="Schumann P."/>
            <person name="Klenk H.-P."/>
            <person name="Sahin N."/>
        </authorList>
    </citation>
    <scope>NUCLEOTIDE SEQUENCE [LARGE SCALE GENOMIC DNA]</scope>
    <source>
        <strain evidence="2 3">S1510</strain>
    </source>
</reference>
<feature type="compositionally biased region" description="Polar residues" evidence="1">
    <location>
        <begin position="116"/>
        <end position="129"/>
    </location>
</feature>
<feature type="compositionally biased region" description="Polar residues" evidence="1">
    <location>
        <begin position="53"/>
        <end position="75"/>
    </location>
</feature>
<feature type="compositionally biased region" description="Gly residues" evidence="1">
    <location>
        <begin position="99"/>
        <end position="113"/>
    </location>
</feature>